<sequence length="71" mass="7661">MIVLALGAVDTPIIQGYKDLRLIDAMKAKVMGNKLTQPEQIADTIHLISLEEASTINGSVVITDEGYASFK</sequence>
<evidence type="ECO:0000313" key="1">
    <source>
        <dbReference type="EMBL" id="MDZ5609214.1"/>
    </source>
</evidence>
<gene>
    <name evidence="1" type="ORF">U2I54_19635</name>
</gene>
<evidence type="ECO:0000313" key="2">
    <source>
        <dbReference type="Proteomes" id="UP001291930"/>
    </source>
</evidence>
<keyword evidence="2" id="KW-1185">Reference proteome</keyword>
<comment type="caution">
    <text evidence="1">The sequence shown here is derived from an EMBL/GenBank/DDBJ whole genome shotgun (WGS) entry which is preliminary data.</text>
</comment>
<accession>A0ABU5K0L3</accession>
<name>A0ABU5K0L3_9BACI</name>
<dbReference type="Proteomes" id="UP001291930">
    <property type="component" value="Unassembled WGS sequence"/>
</dbReference>
<dbReference type="InterPro" id="IPR036291">
    <property type="entry name" value="NAD(P)-bd_dom_sf"/>
</dbReference>
<dbReference type="Gene3D" id="3.40.50.720">
    <property type="entry name" value="NAD(P)-binding Rossmann-like Domain"/>
    <property type="match status" value="1"/>
</dbReference>
<proteinExistence type="predicted"/>
<dbReference type="EMBL" id="JAXOVW010000053">
    <property type="protein sequence ID" value="MDZ5609214.1"/>
    <property type="molecule type" value="Genomic_DNA"/>
</dbReference>
<organism evidence="1 2">
    <name type="scientific">Bacillus bingmayongensis</name>
    <dbReference type="NCBI Taxonomy" id="1150157"/>
    <lineage>
        <taxon>Bacteria</taxon>
        <taxon>Bacillati</taxon>
        <taxon>Bacillota</taxon>
        <taxon>Bacilli</taxon>
        <taxon>Bacillales</taxon>
        <taxon>Bacillaceae</taxon>
        <taxon>Bacillus</taxon>
    </lineage>
</organism>
<protein>
    <submittedName>
        <fullName evidence="1">SDR family oxidoreductase</fullName>
    </submittedName>
</protein>
<dbReference type="SUPFAM" id="SSF51735">
    <property type="entry name" value="NAD(P)-binding Rossmann-fold domains"/>
    <property type="match status" value="1"/>
</dbReference>
<reference evidence="2" key="1">
    <citation type="submission" date="2023-11" db="EMBL/GenBank/DDBJ databases">
        <title>Genome Sequence of Bacillus pseudomycoides stain BUPM19.</title>
        <authorList>
            <person name="Farhat A."/>
        </authorList>
    </citation>
    <scope>NUCLEOTIDE SEQUENCE [LARGE SCALE GENOMIC DNA]</scope>
    <source>
        <strain evidence="2">BUPM19</strain>
    </source>
</reference>